<evidence type="ECO:0000313" key="4">
    <source>
        <dbReference type="Proteomes" id="UP000594454"/>
    </source>
</evidence>
<dbReference type="EMBL" id="LR899011">
    <property type="protein sequence ID" value="CAD7084176.1"/>
    <property type="molecule type" value="Genomic_DNA"/>
</dbReference>
<dbReference type="GO" id="GO:0003723">
    <property type="term" value="F:RNA binding"/>
    <property type="evidence" value="ECO:0007669"/>
    <property type="project" value="UniProtKB-KW"/>
</dbReference>
<accession>A0A7R8UNV6</accession>
<keyword evidence="4" id="KW-1185">Reference proteome</keyword>
<dbReference type="Pfam" id="PF00076">
    <property type="entry name" value="RRM_1"/>
    <property type="match status" value="1"/>
</dbReference>
<dbReference type="SUPFAM" id="SSF54928">
    <property type="entry name" value="RNA-binding domain, RBD"/>
    <property type="match status" value="1"/>
</dbReference>
<dbReference type="InterPro" id="IPR035979">
    <property type="entry name" value="RBD_domain_sf"/>
</dbReference>
<dbReference type="Proteomes" id="UP000594454">
    <property type="component" value="Chromosome 3"/>
</dbReference>
<protein>
    <recommendedName>
        <fullName evidence="2">RRM domain-containing protein</fullName>
    </recommendedName>
</protein>
<dbReference type="InParanoid" id="A0A7R8UNV6"/>
<gene>
    <name evidence="3" type="ORF">HERILL_LOCUS7087</name>
</gene>
<evidence type="ECO:0000259" key="2">
    <source>
        <dbReference type="Pfam" id="PF00076"/>
    </source>
</evidence>
<evidence type="ECO:0000256" key="1">
    <source>
        <dbReference type="ARBA" id="ARBA00022884"/>
    </source>
</evidence>
<feature type="domain" description="RRM" evidence="2">
    <location>
        <begin position="74"/>
        <end position="140"/>
    </location>
</feature>
<name>A0A7R8UNV6_HERIL</name>
<evidence type="ECO:0000313" key="3">
    <source>
        <dbReference type="EMBL" id="CAD7084176.1"/>
    </source>
</evidence>
<dbReference type="OrthoDB" id="10592813at2759"/>
<dbReference type="Gene3D" id="3.30.70.330">
    <property type="match status" value="1"/>
</dbReference>
<organism evidence="3 4">
    <name type="scientific">Hermetia illucens</name>
    <name type="common">Black soldier fly</name>
    <dbReference type="NCBI Taxonomy" id="343691"/>
    <lineage>
        <taxon>Eukaryota</taxon>
        <taxon>Metazoa</taxon>
        <taxon>Ecdysozoa</taxon>
        <taxon>Arthropoda</taxon>
        <taxon>Hexapoda</taxon>
        <taxon>Insecta</taxon>
        <taxon>Pterygota</taxon>
        <taxon>Neoptera</taxon>
        <taxon>Endopterygota</taxon>
        <taxon>Diptera</taxon>
        <taxon>Brachycera</taxon>
        <taxon>Stratiomyomorpha</taxon>
        <taxon>Stratiomyidae</taxon>
        <taxon>Hermetiinae</taxon>
        <taxon>Hermetia</taxon>
    </lineage>
</organism>
<sequence length="246" mass="28391">MENLTRIFGAVVPNPVGMVRKSLSQKIGQVEEEIHINRNRLKKLRIRLGSELKKSRPASAVPLSVDKDLQKRSVLVYNINRDASGCDLVMHFKYCGWIESTVMFEEGTEFCGMACITFKHEVSAYIALSMNKSLFQGVQIRVLPWGLEQDLLIIRAIVKAWGKLLAIQFPAASRIKYWLRKINGLCNYHHKLSNYYLELEKFRTDSNSEEARLLFRRCFDAVHFDEPQMVPDCDEKLIGVQFHIIN</sequence>
<dbReference type="AlphaFoldDB" id="A0A7R8UNV6"/>
<dbReference type="InterPro" id="IPR000504">
    <property type="entry name" value="RRM_dom"/>
</dbReference>
<reference evidence="3 4" key="1">
    <citation type="submission" date="2020-11" db="EMBL/GenBank/DDBJ databases">
        <authorList>
            <person name="Wallbank WR R."/>
            <person name="Pardo Diaz C."/>
            <person name="Kozak K."/>
            <person name="Martin S."/>
            <person name="Jiggins C."/>
            <person name="Moest M."/>
            <person name="Warren A I."/>
            <person name="Generalovic N T."/>
            <person name="Byers J.R.P. K."/>
            <person name="Montejo-Kovacevich G."/>
            <person name="Yen C E."/>
        </authorList>
    </citation>
    <scope>NUCLEOTIDE SEQUENCE [LARGE SCALE GENOMIC DNA]</scope>
</reference>
<proteinExistence type="predicted"/>
<dbReference type="InterPro" id="IPR012677">
    <property type="entry name" value="Nucleotide-bd_a/b_plait_sf"/>
</dbReference>
<keyword evidence="1" id="KW-0694">RNA-binding</keyword>